<dbReference type="Proteomes" id="UP000315295">
    <property type="component" value="Unassembled WGS sequence"/>
</dbReference>
<reference evidence="1 2" key="1">
    <citation type="journal article" date="2019" name="G3 (Bethesda)">
        <title>Sequencing of a Wild Apple (Malus baccata) Genome Unravels the Differences Between Cultivated and Wild Apple Species Regarding Disease Resistance and Cold Tolerance.</title>
        <authorList>
            <person name="Chen X."/>
        </authorList>
    </citation>
    <scope>NUCLEOTIDE SEQUENCE [LARGE SCALE GENOMIC DNA]</scope>
    <source>
        <strain evidence="2">cv. Shandingzi</strain>
        <tissue evidence="1">Leaves</tissue>
    </source>
</reference>
<organism evidence="1 2">
    <name type="scientific">Malus baccata</name>
    <name type="common">Siberian crab apple</name>
    <name type="synonym">Pyrus baccata</name>
    <dbReference type="NCBI Taxonomy" id="106549"/>
    <lineage>
        <taxon>Eukaryota</taxon>
        <taxon>Viridiplantae</taxon>
        <taxon>Streptophyta</taxon>
        <taxon>Embryophyta</taxon>
        <taxon>Tracheophyta</taxon>
        <taxon>Spermatophyta</taxon>
        <taxon>Magnoliopsida</taxon>
        <taxon>eudicotyledons</taxon>
        <taxon>Gunneridae</taxon>
        <taxon>Pentapetalae</taxon>
        <taxon>rosids</taxon>
        <taxon>fabids</taxon>
        <taxon>Rosales</taxon>
        <taxon>Rosaceae</taxon>
        <taxon>Amygdaloideae</taxon>
        <taxon>Maleae</taxon>
        <taxon>Malus</taxon>
    </lineage>
</organism>
<gene>
    <name evidence="1" type="ORF">C1H46_014097</name>
</gene>
<sequence>MEATTQKTHKIVKYFAGRRGGGYGVRWVGNMKVKVGEKRYEELQEEEECFIQLGLNKGIFFYFTSLLEEEKRIMALVKSTGDYSYGNHERMRMIE</sequence>
<protein>
    <submittedName>
        <fullName evidence="1">Uncharacterized protein</fullName>
    </submittedName>
</protein>
<dbReference type="AlphaFoldDB" id="A0A540MNB9"/>
<proteinExistence type="predicted"/>
<name>A0A540MNB9_MALBA</name>
<evidence type="ECO:0000313" key="2">
    <source>
        <dbReference type="Proteomes" id="UP000315295"/>
    </source>
</evidence>
<accession>A0A540MNB9</accession>
<evidence type="ECO:0000313" key="1">
    <source>
        <dbReference type="EMBL" id="TQE00265.1"/>
    </source>
</evidence>
<dbReference type="EMBL" id="VIEB01000218">
    <property type="protein sequence ID" value="TQE00265.1"/>
    <property type="molecule type" value="Genomic_DNA"/>
</dbReference>
<comment type="caution">
    <text evidence="1">The sequence shown here is derived from an EMBL/GenBank/DDBJ whole genome shotgun (WGS) entry which is preliminary data.</text>
</comment>
<keyword evidence="2" id="KW-1185">Reference proteome</keyword>